<dbReference type="InterPro" id="IPR043502">
    <property type="entry name" value="DNA/RNA_pol_sf"/>
</dbReference>
<keyword evidence="3" id="KW-0808">Transferase</keyword>
<dbReference type="EMBL" id="KZ505650">
    <property type="protein sequence ID" value="PKU48587.1"/>
    <property type="molecule type" value="Genomic_DNA"/>
</dbReference>
<keyword evidence="3" id="KW-0695">RNA-directed DNA polymerase</keyword>
<keyword evidence="3" id="KW-0548">Nucleotidyltransferase</keyword>
<accession>A0A2I0URC1</accession>
<reference evidence="4" key="2">
    <citation type="submission" date="2017-12" db="EMBL/GenBank/DDBJ databases">
        <title>Genome sequence of the Bar-tailed Godwit (Limosa lapponica baueri).</title>
        <authorList>
            <person name="Lima N.C.B."/>
            <person name="Parody-Merino A.M."/>
            <person name="Battley P.F."/>
            <person name="Fidler A.E."/>
            <person name="Prosdocimi F."/>
        </authorList>
    </citation>
    <scope>NUCLEOTIDE SEQUENCE [LARGE SCALE GENOMIC DNA]</scope>
</reference>
<evidence type="ECO:0000313" key="3">
    <source>
        <dbReference type="EMBL" id="PKU48587.1"/>
    </source>
</evidence>
<sequence length="465" mass="53011">MHWVESTCFPRCHLQKIQFEAEVSHVTEVTPFFFVKQAALKNIGVQEGWTYFKKEVLKEEEQAVPMCRKTSRQGRRPAWLNRDLLLDLRNKRRVYNLWKRGQASHEDYKEVVKLCREKIRRAKEQLELNLATAVKDNKKCFYELINNKRRIRENLPPLSDAEGNIVTKDEEKAEVLNAYFASVFSSGTSCSLDTQPHELGDREGRQNEGTTIKEEEISDLLHRLDAHKSMGPDGLHPRVLKELADMLAKPLSIIYMKSWLTGEIPMDWRVANVTPIYKKGKKENTGNYRPVSLISIPGKVMEQVILSAITNHLTGNQGIRLSQHGFMKGRSCQTNLISFYDKMTQLLGEGKAVDVIYLDFQKAFDTVPHRILVEKLAAHGLGEHTICWIKHWLSGRSQSVVLNGVKSSWRLVTSGVPQGSVLGPFLFNVFIDDLDNGTECIISLSVLSYAVNVIKYAFENLSLKP</sequence>
<feature type="domain" description="Reverse transcriptase" evidence="2">
    <location>
        <begin position="257"/>
        <end position="465"/>
    </location>
</feature>
<dbReference type="GO" id="GO:0007508">
    <property type="term" value="P:larval heart development"/>
    <property type="evidence" value="ECO:0007669"/>
    <property type="project" value="TreeGrafter"/>
</dbReference>
<dbReference type="PANTHER" id="PTHR33395:SF22">
    <property type="entry name" value="REVERSE TRANSCRIPTASE DOMAIN-CONTAINING PROTEIN"/>
    <property type="match status" value="1"/>
</dbReference>
<dbReference type="CDD" id="cd01650">
    <property type="entry name" value="RT_nLTR_like"/>
    <property type="match status" value="1"/>
</dbReference>
<dbReference type="SUPFAM" id="SSF56672">
    <property type="entry name" value="DNA/RNA polymerases"/>
    <property type="match status" value="1"/>
</dbReference>
<dbReference type="OrthoDB" id="416454at2759"/>
<evidence type="ECO:0000313" key="4">
    <source>
        <dbReference type="Proteomes" id="UP000233556"/>
    </source>
</evidence>
<dbReference type="PROSITE" id="PS50878">
    <property type="entry name" value="RT_POL"/>
    <property type="match status" value="1"/>
</dbReference>
<dbReference type="GO" id="GO:0003964">
    <property type="term" value="F:RNA-directed DNA polymerase activity"/>
    <property type="evidence" value="ECO:0007669"/>
    <property type="project" value="UniProtKB-KW"/>
</dbReference>
<evidence type="ECO:0000256" key="1">
    <source>
        <dbReference type="SAM" id="Coils"/>
    </source>
</evidence>
<dbReference type="Pfam" id="PF00078">
    <property type="entry name" value="RVT_1"/>
    <property type="match status" value="1"/>
</dbReference>
<proteinExistence type="predicted"/>
<evidence type="ECO:0000259" key="2">
    <source>
        <dbReference type="PROSITE" id="PS50878"/>
    </source>
</evidence>
<name>A0A2I0URC1_LIMLA</name>
<gene>
    <name evidence="3" type="ORF">llap_1123</name>
</gene>
<protein>
    <submittedName>
        <fullName evidence="3">Rna-directed dna polymerase from mobile element jockey-like</fullName>
    </submittedName>
</protein>
<keyword evidence="4" id="KW-1185">Reference proteome</keyword>
<dbReference type="GO" id="GO:0061343">
    <property type="term" value="P:cell adhesion involved in heart morphogenesis"/>
    <property type="evidence" value="ECO:0007669"/>
    <property type="project" value="TreeGrafter"/>
</dbReference>
<reference evidence="4" key="1">
    <citation type="submission" date="2017-11" db="EMBL/GenBank/DDBJ databases">
        <authorList>
            <person name="Lima N.C."/>
            <person name="Parody-Merino A.M."/>
            <person name="Battley P.F."/>
            <person name="Fidler A.E."/>
            <person name="Prosdocimi F."/>
        </authorList>
    </citation>
    <scope>NUCLEOTIDE SEQUENCE [LARGE SCALE GENOMIC DNA]</scope>
</reference>
<dbReference type="AlphaFoldDB" id="A0A2I0URC1"/>
<organism evidence="3 4">
    <name type="scientific">Limosa lapponica baueri</name>
    <dbReference type="NCBI Taxonomy" id="1758121"/>
    <lineage>
        <taxon>Eukaryota</taxon>
        <taxon>Metazoa</taxon>
        <taxon>Chordata</taxon>
        <taxon>Craniata</taxon>
        <taxon>Vertebrata</taxon>
        <taxon>Euteleostomi</taxon>
        <taxon>Archelosauria</taxon>
        <taxon>Archosauria</taxon>
        <taxon>Dinosauria</taxon>
        <taxon>Saurischia</taxon>
        <taxon>Theropoda</taxon>
        <taxon>Coelurosauria</taxon>
        <taxon>Aves</taxon>
        <taxon>Neognathae</taxon>
        <taxon>Neoaves</taxon>
        <taxon>Charadriiformes</taxon>
        <taxon>Scolopacidae</taxon>
        <taxon>Limosa</taxon>
    </lineage>
</organism>
<dbReference type="PANTHER" id="PTHR33395">
    <property type="entry name" value="TRANSCRIPTASE, PUTATIVE-RELATED-RELATED"/>
    <property type="match status" value="1"/>
</dbReference>
<dbReference type="Proteomes" id="UP000233556">
    <property type="component" value="Unassembled WGS sequence"/>
</dbReference>
<feature type="coiled-coil region" evidence="1">
    <location>
        <begin position="105"/>
        <end position="136"/>
    </location>
</feature>
<keyword evidence="1" id="KW-0175">Coiled coil</keyword>
<dbReference type="GO" id="GO:0031012">
    <property type="term" value="C:extracellular matrix"/>
    <property type="evidence" value="ECO:0007669"/>
    <property type="project" value="TreeGrafter"/>
</dbReference>
<dbReference type="InterPro" id="IPR000477">
    <property type="entry name" value="RT_dom"/>
</dbReference>